<gene>
    <name evidence="1" type="ORF">DN757_20640</name>
</gene>
<organism evidence="1 2">
    <name type="scientific">Paenibacillus silvae</name>
    <dbReference type="NCBI Taxonomy" id="1325358"/>
    <lineage>
        <taxon>Bacteria</taxon>
        <taxon>Bacillati</taxon>
        <taxon>Bacillota</taxon>
        <taxon>Bacilli</taxon>
        <taxon>Bacillales</taxon>
        <taxon>Paenibacillaceae</taxon>
        <taxon>Paenibacillus</taxon>
    </lineage>
</organism>
<dbReference type="EMBL" id="QKWW01000062">
    <property type="protein sequence ID" value="PZT53766.1"/>
    <property type="molecule type" value="Genomic_DNA"/>
</dbReference>
<dbReference type="Proteomes" id="UP000249204">
    <property type="component" value="Unassembled WGS sequence"/>
</dbReference>
<comment type="caution">
    <text evidence="1">The sequence shown here is derived from an EMBL/GenBank/DDBJ whole genome shotgun (WGS) entry which is preliminary data.</text>
</comment>
<evidence type="ECO:0000313" key="1">
    <source>
        <dbReference type="EMBL" id="PZT53766.1"/>
    </source>
</evidence>
<reference evidence="1 2" key="1">
    <citation type="submission" date="2018-06" db="EMBL/GenBank/DDBJ databases">
        <title>Isolation of heavy metals resistant Paenibacillus silvae NC2 from Gold-Copper mine in ZiJin, China.</title>
        <authorList>
            <person name="Xu J."/>
            <person name="Mazhar H.S."/>
            <person name="Rensing C."/>
        </authorList>
    </citation>
    <scope>NUCLEOTIDE SEQUENCE [LARGE SCALE GENOMIC DNA]</scope>
    <source>
        <strain evidence="1 2">NC2</strain>
    </source>
</reference>
<sequence>MLPMQLSCRKLLATASLLQVFSVLSVPVLINSSTYVVCVFYMYHFILEKHQRNVNAHVTFMFPLNELCVVPRMKKYIFQSKWYDLFVYKTKIIHYDVFVSALKINQAKEEYYVEVQMV</sequence>
<accession>A0A2W6P6M1</accession>
<evidence type="ECO:0000313" key="2">
    <source>
        <dbReference type="Proteomes" id="UP000249204"/>
    </source>
</evidence>
<name>A0A2W6P6M1_9BACL</name>
<proteinExistence type="predicted"/>
<dbReference type="AlphaFoldDB" id="A0A2W6P6M1"/>
<protein>
    <submittedName>
        <fullName evidence="1">Uncharacterized protein</fullName>
    </submittedName>
</protein>